<evidence type="ECO:0000259" key="1">
    <source>
        <dbReference type="Pfam" id="PF12762"/>
    </source>
</evidence>
<proteinExistence type="predicted"/>
<feature type="non-terminal residue" evidence="2">
    <location>
        <position position="1"/>
    </location>
</feature>
<accession>X1GYT2</accession>
<reference evidence="2" key="1">
    <citation type="journal article" date="2014" name="Front. Microbiol.">
        <title>High frequency of phylogenetically diverse reductive dehalogenase-homologous genes in deep subseafloor sedimentary metagenomes.</title>
        <authorList>
            <person name="Kawai M."/>
            <person name="Futagami T."/>
            <person name="Toyoda A."/>
            <person name="Takaki Y."/>
            <person name="Nishi S."/>
            <person name="Hori S."/>
            <person name="Arai W."/>
            <person name="Tsubouchi T."/>
            <person name="Morono Y."/>
            <person name="Uchiyama I."/>
            <person name="Ito T."/>
            <person name="Fujiyama A."/>
            <person name="Inagaki F."/>
            <person name="Takami H."/>
        </authorList>
    </citation>
    <scope>NUCLEOTIDE SEQUENCE</scope>
    <source>
        <strain evidence="2">Expedition CK06-06</strain>
    </source>
</reference>
<protein>
    <recommendedName>
        <fullName evidence="1">ISXO2-like transposase domain-containing protein</fullName>
    </recommendedName>
</protein>
<gene>
    <name evidence="2" type="ORF">S03H2_24407</name>
</gene>
<dbReference type="EMBL" id="BARU01013554">
    <property type="protein sequence ID" value="GAH38173.1"/>
    <property type="molecule type" value="Genomic_DNA"/>
</dbReference>
<dbReference type="InterPro" id="IPR024445">
    <property type="entry name" value="Tnp_ISXO2-like"/>
</dbReference>
<dbReference type="Pfam" id="PF12762">
    <property type="entry name" value="DDE_Tnp_IS1595"/>
    <property type="match status" value="1"/>
</dbReference>
<comment type="caution">
    <text evidence="2">The sequence shown here is derived from an EMBL/GenBank/DDBJ whole genome shotgun (WGS) entry which is preliminary data.</text>
</comment>
<organism evidence="2">
    <name type="scientific">marine sediment metagenome</name>
    <dbReference type="NCBI Taxonomy" id="412755"/>
    <lineage>
        <taxon>unclassified sequences</taxon>
        <taxon>metagenomes</taxon>
        <taxon>ecological metagenomes</taxon>
    </lineage>
</organism>
<evidence type="ECO:0000313" key="2">
    <source>
        <dbReference type="EMBL" id="GAH38173.1"/>
    </source>
</evidence>
<dbReference type="AlphaFoldDB" id="X1GYT2"/>
<feature type="domain" description="ISXO2-like transposase" evidence="1">
    <location>
        <begin position="3"/>
        <end position="42"/>
    </location>
</feature>
<sequence length="62" mass="7604">GRRHINGLEGFWSFAKERLLKYHGVSQNHFDLYLKEMEFRYNYRNENLYHLLGKIHFGPTFN</sequence>
<name>X1GYT2_9ZZZZ</name>